<keyword evidence="2" id="KW-1185">Reference proteome</keyword>
<protein>
    <submittedName>
        <fullName evidence="1">Protein HTL1</fullName>
    </submittedName>
</protein>
<reference evidence="1 2" key="1">
    <citation type="submission" date="2016-03" db="EMBL/GenBank/DDBJ databases">
        <title>How can Kluyveromyces marxianus grow so fast - potential evolutionary course in Saccharomyces Complex revealed by comparative genomics.</title>
        <authorList>
            <person name="Mo W."/>
            <person name="Lu W."/>
            <person name="Yang X."/>
            <person name="Qi J."/>
            <person name="Lv H."/>
        </authorList>
    </citation>
    <scope>NUCLEOTIDE SEQUENCE [LARGE SCALE GENOMIC DNA]</scope>
    <source>
        <strain evidence="1 2">FIM1</strain>
    </source>
</reference>
<evidence type="ECO:0000313" key="1">
    <source>
        <dbReference type="EMBL" id="QGN13647.1"/>
    </source>
</evidence>
<dbReference type="EMBL" id="CP015054">
    <property type="protein sequence ID" value="QGN13647.1"/>
    <property type="molecule type" value="Genomic_DNA"/>
</dbReference>
<evidence type="ECO:0000313" key="2">
    <source>
        <dbReference type="Proteomes" id="UP000422736"/>
    </source>
</evidence>
<proteinExistence type="predicted"/>
<name>A0ABX6EPN3_KLUMA</name>
<dbReference type="Proteomes" id="UP000422736">
    <property type="component" value="Chromosome 1"/>
</dbReference>
<organism evidence="1 2">
    <name type="scientific">Kluyveromyces marxianus</name>
    <name type="common">Yeast</name>
    <name type="synonym">Candida kefyr</name>
    <dbReference type="NCBI Taxonomy" id="4911"/>
    <lineage>
        <taxon>Eukaryota</taxon>
        <taxon>Fungi</taxon>
        <taxon>Dikarya</taxon>
        <taxon>Ascomycota</taxon>
        <taxon>Saccharomycotina</taxon>
        <taxon>Saccharomycetes</taxon>
        <taxon>Saccharomycetales</taxon>
        <taxon>Saccharomycetaceae</taxon>
        <taxon>Kluyveromyces</taxon>
    </lineage>
</organism>
<reference evidence="1 2" key="2">
    <citation type="submission" date="2019-11" db="EMBL/GenBank/DDBJ databases">
        <authorList>
            <person name="Lu H."/>
        </authorList>
    </citation>
    <scope>NUCLEOTIDE SEQUENCE [LARGE SCALE GENOMIC DNA]</scope>
    <source>
        <strain evidence="1 2">FIM1</strain>
    </source>
</reference>
<sequence length="80" mass="9346">MTSQERVGENQELKVNLKVITAQELLSRRANMVELFNLLDDSSRRELYVGTPEERAQKLESLKKRLESTKNEVEAQKREI</sequence>
<accession>A0ABX6EPN3</accession>
<gene>
    <name evidence="1" type="primary">HTL1</name>
    <name evidence="1" type="ORF">FIM1_290</name>
</gene>